<keyword evidence="5" id="KW-0460">Magnesium</keyword>
<keyword evidence="4" id="KW-0479">Metal-binding</keyword>
<accession>A0A1G1W813</accession>
<dbReference type="SUPFAM" id="SSF52518">
    <property type="entry name" value="Thiamin diphosphate-binding fold (THDP-binding)"/>
    <property type="match status" value="1"/>
</dbReference>
<dbReference type="GO" id="GO:0046872">
    <property type="term" value="F:metal ion binding"/>
    <property type="evidence" value="ECO:0007669"/>
    <property type="project" value="UniProtKB-KW"/>
</dbReference>
<dbReference type="Gene3D" id="3.40.50.970">
    <property type="match status" value="1"/>
</dbReference>
<evidence type="ECO:0000313" key="13">
    <source>
        <dbReference type="Proteomes" id="UP000176631"/>
    </source>
</evidence>
<dbReference type="EMBL" id="MHCP01000025">
    <property type="protein sequence ID" value="OGY23497.1"/>
    <property type="molecule type" value="Genomic_DNA"/>
</dbReference>
<reference evidence="12 13" key="1">
    <citation type="journal article" date="2016" name="Nat. Commun.">
        <title>Thousands of microbial genomes shed light on interconnected biogeochemical processes in an aquifer system.</title>
        <authorList>
            <person name="Anantharaman K."/>
            <person name="Brown C.T."/>
            <person name="Hug L.A."/>
            <person name="Sharon I."/>
            <person name="Castelle C.J."/>
            <person name="Probst A.J."/>
            <person name="Thomas B.C."/>
            <person name="Singh A."/>
            <person name="Wilkins M.J."/>
            <person name="Karaoz U."/>
            <person name="Brodie E.L."/>
            <person name="Williams K.H."/>
            <person name="Hubbard S.S."/>
            <person name="Banfield J.F."/>
        </authorList>
    </citation>
    <scope>NUCLEOTIDE SEQUENCE [LARGE SCALE GENOMIC DNA]</scope>
</reference>
<dbReference type="NCBIfam" id="TIGR02177">
    <property type="entry name" value="PorB_KorB"/>
    <property type="match status" value="1"/>
</dbReference>
<dbReference type="GO" id="GO:0016625">
    <property type="term" value="F:oxidoreductase activity, acting on the aldehyde or oxo group of donors, iron-sulfur protein as acceptor"/>
    <property type="evidence" value="ECO:0007669"/>
    <property type="project" value="UniProtKB-ARBA"/>
</dbReference>
<evidence type="ECO:0000256" key="9">
    <source>
        <dbReference type="ARBA" id="ARBA00023052"/>
    </source>
</evidence>
<evidence type="ECO:0000259" key="10">
    <source>
        <dbReference type="Pfam" id="PF02775"/>
    </source>
</evidence>
<evidence type="ECO:0008006" key="14">
    <source>
        <dbReference type="Google" id="ProtNLM"/>
    </source>
</evidence>
<dbReference type="InterPro" id="IPR029061">
    <property type="entry name" value="THDP-binding"/>
</dbReference>
<dbReference type="InterPro" id="IPR011896">
    <property type="entry name" value="OFOB"/>
</dbReference>
<dbReference type="CDD" id="cd03375">
    <property type="entry name" value="TPP_OGFOR"/>
    <property type="match status" value="1"/>
</dbReference>
<evidence type="ECO:0000256" key="7">
    <source>
        <dbReference type="ARBA" id="ARBA00023004"/>
    </source>
</evidence>
<evidence type="ECO:0000256" key="1">
    <source>
        <dbReference type="ARBA" id="ARBA00001946"/>
    </source>
</evidence>
<dbReference type="PANTHER" id="PTHR48084:SF4">
    <property type="entry name" value="2-OXOGLUTARATE OXIDOREDUCTASE SUBUNIT KORB"/>
    <property type="match status" value="1"/>
</dbReference>
<feature type="domain" description="Thiamine pyrophosphate enzyme TPP-binding" evidence="10">
    <location>
        <begin position="47"/>
        <end position="194"/>
    </location>
</feature>
<dbReference type="InterPro" id="IPR051457">
    <property type="entry name" value="2-oxoacid:Fd_oxidoreductase"/>
</dbReference>
<evidence type="ECO:0000256" key="8">
    <source>
        <dbReference type="ARBA" id="ARBA00023014"/>
    </source>
</evidence>
<dbReference type="GO" id="GO:0030976">
    <property type="term" value="F:thiamine pyrophosphate binding"/>
    <property type="evidence" value="ECO:0007669"/>
    <property type="project" value="InterPro"/>
</dbReference>
<protein>
    <recommendedName>
        <fullName evidence="14">2-oxoacid ferredoxin oxidoreductase</fullName>
    </recommendedName>
</protein>
<dbReference type="Pfam" id="PF12367">
    <property type="entry name" value="PFO_beta_C"/>
    <property type="match status" value="1"/>
</dbReference>
<keyword evidence="9" id="KW-0786">Thiamine pyrophosphate</keyword>
<name>A0A1G1W813_9BACT</name>
<keyword evidence="6" id="KW-0560">Oxidoreductase</keyword>
<dbReference type="GO" id="GO:0045333">
    <property type="term" value="P:cellular respiration"/>
    <property type="evidence" value="ECO:0007669"/>
    <property type="project" value="UniProtKB-ARBA"/>
</dbReference>
<gene>
    <name evidence="12" type="ORF">A2172_04785</name>
</gene>
<feature type="domain" description="Pyruvate ferredoxin oxidoreductase beta subunit C-terminal" evidence="11">
    <location>
        <begin position="198"/>
        <end position="260"/>
    </location>
</feature>
<comment type="caution">
    <text evidence="12">The sequence shown here is derived from an EMBL/GenBank/DDBJ whole genome shotgun (WGS) entry which is preliminary data.</text>
</comment>
<evidence type="ECO:0000259" key="11">
    <source>
        <dbReference type="Pfam" id="PF12367"/>
    </source>
</evidence>
<comment type="cofactor">
    <cofactor evidence="2">
        <name>thiamine diphosphate</name>
        <dbReference type="ChEBI" id="CHEBI:58937"/>
    </cofactor>
</comment>
<proteinExistence type="predicted"/>
<evidence type="ECO:0000313" key="12">
    <source>
        <dbReference type="EMBL" id="OGY23497.1"/>
    </source>
</evidence>
<dbReference type="Proteomes" id="UP000176631">
    <property type="component" value="Unassembled WGS sequence"/>
</dbReference>
<dbReference type="GO" id="GO:0051536">
    <property type="term" value="F:iron-sulfur cluster binding"/>
    <property type="evidence" value="ECO:0007669"/>
    <property type="project" value="UniProtKB-KW"/>
</dbReference>
<dbReference type="InterPro" id="IPR032686">
    <property type="entry name" value="PFO_beta_C"/>
</dbReference>
<evidence type="ECO:0000256" key="3">
    <source>
        <dbReference type="ARBA" id="ARBA00001966"/>
    </source>
</evidence>
<keyword evidence="7" id="KW-0408">Iron</keyword>
<sequence>MEAHDFETGHKPTWCPGCGNYGIWQSLKNAFVKLNTSQEEIVVVYGIGCHGNMANFLNVYGVGSLHGRSIPVACGVKMANHRLKVVVIVGDGDTYGEGVNHLLSAARGNHDITVIVHNNEIYGLTTGQASPTSEKGTKTKSTPLGVIEEPLNPLATAIISGASFVSRGFAGDTDALRDLICAGIEHSGFSLIDVLQPCLTFEKVHNFDFLREKIYKLEKAEKDKEAAIKKTFEWSEKIPVGVFYQEEKPAFTDQLPQLKEDTLVEKPLKDIKIDELLKEFI</sequence>
<keyword evidence="8" id="KW-0411">Iron-sulfur</keyword>
<dbReference type="PANTHER" id="PTHR48084">
    <property type="entry name" value="2-OXOGLUTARATE OXIDOREDUCTASE SUBUNIT KORB-RELATED"/>
    <property type="match status" value="1"/>
</dbReference>
<evidence type="ECO:0000256" key="6">
    <source>
        <dbReference type="ARBA" id="ARBA00023002"/>
    </source>
</evidence>
<dbReference type="AlphaFoldDB" id="A0A1G1W813"/>
<organism evidence="12 13">
    <name type="scientific">Candidatus Woykebacteria bacterium RBG_13_40_15</name>
    <dbReference type="NCBI Taxonomy" id="1802593"/>
    <lineage>
        <taxon>Bacteria</taxon>
        <taxon>Candidatus Woykeibacteriota</taxon>
    </lineage>
</organism>
<evidence type="ECO:0000256" key="4">
    <source>
        <dbReference type="ARBA" id="ARBA00022723"/>
    </source>
</evidence>
<evidence type="ECO:0000256" key="5">
    <source>
        <dbReference type="ARBA" id="ARBA00022842"/>
    </source>
</evidence>
<evidence type="ECO:0000256" key="2">
    <source>
        <dbReference type="ARBA" id="ARBA00001964"/>
    </source>
</evidence>
<dbReference type="STRING" id="1802593.A2172_04785"/>
<dbReference type="InterPro" id="IPR011766">
    <property type="entry name" value="TPP_enzyme_TPP-bd"/>
</dbReference>
<comment type="cofactor">
    <cofactor evidence="1">
        <name>Mg(2+)</name>
        <dbReference type="ChEBI" id="CHEBI:18420"/>
    </cofactor>
</comment>
<comment type="cofactor">
    <cofactor evidence="3">
        <name>[4Fe-4S] cluster</name>
        <dbReference type="ChEBI" id="CHEBI:49883"/>
    </cofactor>
</comment>
<dbReference type="Pfam" id="PF02775">
    <property type="entry name" value="TPP_enzyme_C"/>
    <property type="match status" value="1"/>
</dbReference>